<dbReference type="EMBL" id="MNAD01000354">
    <property type="protein sequence ID" value="OJT13881.1"/>
    <property type="molecule type" value="Genomic_DNA"/>
</dbReference>
<feature type="domain" description="Retrovirus-related Pol polyprotein from transposon TNT 1-94-like beta-barrel" evidence="1">
    <location>
        <begin position="47"/>
        <end position="91"/>
    </location>
</feature>
<name>A0A1M2W1Z1_TRAPU</name>
<dbReference type="AlphaFoldDB" id="A0A1M2W1Z1"/>
<accession>A0A1M2W1Z1</accession>
<dbReference type="InterPro" id="IPR054722">
    <property type="entry name" value="PolX-like_BBD"/>
</dbReference>
<protein>
    <recommendedName>
        <fullName evidence="1">Retrovirus-related Pol polyprotein from transposon TNT 1-94-like beta-barrel domain-containing protein</fullName>
    </recommendedName>
</protein>
<evidence type="ECO:0000259" key="1">
    <source>
        <dbReference type="Pfam" id="PF22936"/>
    </source>
</evidence>
<dbReference type="OrthoDB" id="7691805at2759"/>
<dbReference type="Pfam" id="PF22936">
    <property type="entry name" value="Pol_BBD"/>
    <property type="match status" value="1"/>
</dbReference>
<evidence type="ECO:0000313" key="2">
    <source>
        <dbReference type="EMBL" id="OJT13881.1"/>
    </source>
</evidence>
<reference evidence="2 3" key="1">
    <citation type="submission" date="2016-10" db="EMBL/GenBank/DDBJ databases">
        <title>Genome sequence of the basidiomycete white-rot fungus Trametes pubescens.</title>
        <authorList>
            <person name="Makela M.R."/>
            <person name="Granchi Z."/>
            <person name="Peng M."/>
            <person name="De Vries R.P."/>
            <person name="Grigoriev I."/>
            <person name="Riley R."/>
            <person name="Hilden K."/>
        </authorList>
    </citation>
    <scope>NUCLEOTIDE SEQUENCE [LARGE SCALE GENOMIC DNA]</scope>
    <source>
        <strain evidence="2 3">FBCC735</strain>
    </source>
</reference>
<evidence type="ECO:0000313" key="3">
    <source>
        <dbReference type="Proteomes" id="UP000184267"/>
    </source>
</evidence>
<keyword evidence="3" id="KW-1185">Reference proteome</keyword>
<comment type="caution">
    <text evidence="2">The sequence shown here is derived from an EMBL/GenBank/DDBJ whole genome shotgun (WGS) entry which is preliminary data.</text>
</comment>
<proteinExistence type="predicted"/>
<dbReference type="Proteomes" id="UP000184267">
    <property type="component" value="Unassembled WGS sequence"/>
</dbReference>
<organism evidence="2 3">
    <name type="scientific">Trametes pubescens</name>
    <name type="common">White-rot fungus</name>
    <dbReference type="NCBI Taxonomy" id="154538"/>
    <lineage>
        <taxon>Eukaryota</taxon>
        <taxon>Fungi</taxon>
        <taxon>Dikarya</taxon>
        <taxon>Basidiomycota</taxon>
        <taxon>Agaricomycotina</taxon>
        <taxon>Agaricomycetes</taxon>
        <taxon>Polyporales</taxon>
        <taxon>Polyporaceae</taxon>
        <taxon>Trametes</taxon>
    </lineage>
</organism>
<gene>
    <name evidence="2" type="ORF">TRAPUB_9550</name>
</gene>
<sequence length="128" mass="14376">MNAKDIKDKTSNLNTKVTTVTISDKTIHLFVANTLHNCIHHLQWIVNSGIGNISLHLKQDRKLKKMIIPRVYYVPKLNGNLLSILHFLHWGYSVNFEQGGCALINAVGAQIATASISKIQNLLGIYWI</sequence>